<dbReference type="NCBIfam" id="NF033634">
    <property type="entry name" value="SLATT_1"/>
    <property type="match status" value="1"/>
</dbReference>
<evidence type="ECO:0000313" key="4">
    <source>
        <dbReference type="Proteomes" id="UP000654123"/>
    </source>
</evidence>
<dbReference type="InterPro" id="IPR025325">
    <property type="entry name" value="DUF4231"/>
</dbReference>
<protein>
    <recommendedName>
        <fullName evidence="5">DUF4231 domain-containing protein</fullName>
    </recommendedName>
</protein>
<keyword evidence="2" id="KW-0472">Membrane</keyword>
<feature type="transmembrane region" description="Helical" evidence="2">
    <location>
        <begin position="196"/>
        <end position="219"/>
    </location>
</feature>
<name>A0A918B653_9ACTN</name>
<keyword evidence="2" id="KW-0812">Transmembrane</keyword>
<keyword evidence="2" id="KW-1133">Transmembrane helix</keyword>
<feature type="transmembrane region" description="Helical" evidence="2">
    <location>
        <begin position="39"/>
        <end position="60"/>
    </location>
</feature>
<gene>
    <name evidence="3" type="ORF">GCM10010249_60170</name>
</gene>
<organism evidence="3 4">
    <name type="scientific">Streptomyces roseolilacinus</name>
    <dbReference type="NCBI Taxonomy" id="66904"/>
    <lineage>
        <taxon>Bacteria</taxon>
        <taxon>Bacillati</taxon>
        <taxon>Actinomycetota</taxon>
        <taxon>Actinomycetes</taxon>
        <taxon>Kitasatosporales</taxon>
        <taxon>Streptomycetaceae</taxon>
        <taxon>Streptomyces</taxon>
    </lineage>
</organism>
<evidence type="ECO:0000256" key="2">
    <source>
        <dbReference type="SAM" id="Phobius"/>
    </source>
</evidence>
<dbReference type="Proteomes" id="UP000654123">
    <property type="component" value="Unassembled WGS sequence"/>
</dbReference>
<feature type="transmembrane region" description="Helical" evidence="2">
    <location>
        <begin position="173"/>
        <end position="190"/>
    </location>
</feature>
<reference evidence="3" key="1">
    <citation type="journal article" date="2014" name="Int. J. Syst. Evol. Microbiol.">
        <title>Complete genome sequence of Corynebacterium casei LMG S-19264T (=DSM 44701T), isolated from a smear-ripened cheese.</title>
        <authorList>
            <consortium name="US DOE Joint Genome Institute (JGI-PGF)"/>
            <person name="Walter F."/>
            <person name="Albersmeier A."/>
            <person name="Kalinowski J."/>
            <person name="Ruckert C."/>
        </authorList>
    </citation>
    <scope>NUCLEOTIDE SEQUENCE</scope>
    <source>
        <strain evidence="3">JCM 4335</strain>
    </source>
</reference>
<feature type="compositionally biased region" description="Polar residues" evidence="1">
    <location>
        <begin position="282"/>
        <end position="291"/>
    </location>
</feature>
<dbReference type="AlphaFoldDB" id="A0A918B653"/>
<comment type="caution">
    <text evidence="3">The sequence shown here is derived from an EMBL/GenBank/DDBJ whole genome shotgun (WGS) entry which is preliminary data.</text>
</comment>
<evidence type="ECO:0008006" key="5">
    <source>
        <dbReference type="Google" id="ProtNLM"/>
    </source>
</evidence>
<dbReference type="Pfam" id="PF14015">
    <property type="entry name" value="DUF4231"/>
    <property type="match status" value="1"/>
</dbReference>
<keyword evidence="4" id="KW-1185">Reference proteome</keyword>
<proteinExistence type="predicted"/>
<feature type="region of interest" description="Disordered" evidence="1">
    <location>
        <begin position="274"/>
        <end position="297"/>
    </location>
</feature>
<sequence length="297" mass="33474">MASSTQGTPLAVSERIRSLQVSVRQDERDLVWKRRRARWCGTALTLAAMSSTGLVAWSAVQAGHHKALVTGNAVLVTVLVFSVLTLLVASVDHLVKAHNFLELGPAMVPDRYDHSRTEMQERLDTNREALRLLNALSQAPLRERRGLYREDVAEVIVQYQTESRKYRRVHNSLQNLVMIGSTAMTTIAALEAKDWNWQNITVVCLAFSVTVATAFSGYYKYRERSYFLRQTADAIEEETNALALGVGEYRHFTQDQGDEALAVFTQRVEALRNEQRRREQQLDQPADQTSPLSPPSA</sequence>
<evidence type="ECO:0000256" key="1">
    <source>
        <dbReference type="SAM" id="MobiDB-lite"/>
    </source>
</evidence>
<dbReference type="EMBL" id="BMSV01000022">
    <property type="protein sequence ID" value="GGQ33642.1"/>
    <property type="molecule type" value="Genomic_DNA"/>
</dbReference>
<evidence type="ECO:0000313" key="3">
    <source>
        <dbReference type="EMBL" id="GGQ33642.1"/>
    </source>
</evidence>
<reference evidence="3" key="2">
    <citation type="submission" date="2020-09" db="EMBL/GenBank/DDBJ databases">
        <authorList>
            <person name="Sun Q."/>
            <person name="Ohkuma M."/>
        </authorList>
    </citation>
    <scope>NUCLEOTIDE SEQUENCE</scope>
    <source>
        <strain evidence="3">JCM 4335</strain>
    </source>
</reference>
<accession>A0A918B653</accession>
<feature type="transmembrane region" description="Helical" evidence="2">
    <location>
        <begin position="72"/>
        <end position="91"/>
    </location>
</feature>